<evidence type="ECO:0000313" key="4">
    <source>
        <dbReference type="EMBL" id="VDM71286.1"/>
    </source>
</evidence>
<gene>
    <name evidence="4" type="ORF">SVUK_LOCUS6284</name>
</gene>
<sequence length="134" mass="15332">MKVEEVMPKEERMADLRYDGTIRISNPAIVTYPCPLHIDSFPYDVQMCNLTIGPWNLDISEVIVKSSVDRIEGVDTQFEGNSEWDLSSIKAFSESKPDFSDGSVYSVVIYQVELKRKPVYYVLVIQVTQRAIFT</sequence>
<keyword evidence="2" id="KW-0472">Membrane</keyword>
<dbReference type="EMBL" id="UYYB01019703">
    <property type="protein sequence ID" value="VDM71286.1"/>
    <property type="molecule type" value="Genomic_DNA"/>
</dbReference>
<keyword evidence="5" id="KW-1185">Reference proteome</keyword>
<dbReference type="Proteomes" id="UP000270094">
    <property type="component" value="Unassembled WGS sequence"/>
</dbReference>
<feature type="domain" description="Neurotransmitter-gated ion-channel ligand-binding" evidence="3">
    <location>
        <begin position="9"/>
        <end position="118"/>
    </location>
</feature>
<organism evidence="4 5">
    <name type="scientific">Strongylus vulgaris</name>
    <name type="common">Blood worm</name>
    <dbReference type="NCBI Taxonomy" id="40348"/>
    <lineage>
        <taxon>Eukaryota</taxon>
        <taxon>Metazoa</taxon>
        <taxon>Ecdysozoa</taxon>
        <taxon>Nematoda</taxon>
        <taxon>Chromadorea</taxon>
        <taxon>Rhabditida</taxon>
        <taxon>Rhabditina</taxon>
        <taxon>Rhabditomorpha</taxon>
        <taxon>Strongyloidea</taxon>
        <taxon>Strongylidae</taxon>
        <taxon>Strongylus</taxon>
    </lineage>
</organism>
<dbReference type="InterPro" id="IPR018000">
    <property type="entry name" value="Neurotransmitter_ion_chnl_CS"/>
</dbReference>
<reference evidence="4 5" key="1">
    <citation type="submission" date="2018-11" db="EMBL/GenBank/DDBJ databases">
        <authorList>
            <consortium name="Pathogen Informatics"/>
        </authorList>
    </citation>
    <scope>NUCLEOTIDE SEQUENCE [LARGE SCALE GENOMIC DNA]</scope>
</reference>
<comment type="subcellular location">
    <subcellularLocation>
        <location evidence="1">Membrane</location>
        <topology evidence="1">Multi-pass membrane protein</topology>
    </subcellularLocation>
</comment>
<evidence type="ECO:0000256" key="2">
    <source>
        <dbReference type="ARBA" id="ARBA00023136"/>
    </source>
</evidence>
<evidence type="ECO:0000259" key="3">
    <source>
        <dbReference type="Pfam" id="PF02931"/>
    </source>
</evidence>
<dbReference type="PANTHER" id="PTHR18945">
    <property type="entry name" value="NEUROTRANSMITTER GATED ION CHANNEL"/>
    <property type="match status" value="1"/>
</dbReference>
<evidence type="ECO:0000256" key="1">
    <source>
        <dbReference type="ARBA" id="ARBA00004141"/>
    </source>
</evidence>
<dbReference type="InterPro" id="IPR006201">
    <property type="entry name" value="Neur_channel"/>
</dbReference>
<dbReference type="InterPro" id="IPR036734">
    <property type="entry name" value="Neur_chan_lig-bd_sf"/>
</dbReference>
<dbReference type="SUPFAM" id="SSF63712">
    <property type="entry name" value="Nicotinic receptor ligand binding domain-like"/>
    <property type="match status" value="1"/>
</dbReference>
<dbReference type="Pfam" id="PF02931">
    <property type="entry name" value="Neur_chan_LBD"/>
    <property type="match status" value="1"/>
</dbReference>
<dbReference type="GO" id="GO:0016020">
    <property type="term" value="C:membrane"/>
    <property type="evidence" value="ECO:0007669"/>
    <property type="project" value="UniProtKB-SubCell"/>
</dbReference>
<dbReference type="InterPro" id="IPR006202">
    <property type="entry name" value="Neur_chan_lig-bd"/>
</dbReference>
<evidence type="ECO:0000313" key="5">
    <source>
        <dbReference type="Proteomes" id="UP000270094"/>
    </source>
</evidence>
<accession>A0A3P7IMU6</accession>
<protein>
    <recommendedName>
        <fullName evidence="3">Neurotransmitter-gated ion-channel ligand-binding domain-containing protein</fullName>
    </recommendedName>
</protein>
<dbReference type="GO" id="GO:0005230">
    <property type="term" value="F:extracellular ligand-gated monoatomic ion channel activity"/>
    <property type="evidence" value="ECO:0007669"/>
    <property type="project" value="InterPro"/>
</dbReference>
<dbReference type="GO" id="GO:0004888">
    <property type="term" value="F:transmembrane signaling receptor activity"/>
    <property type="evidence" value="ECO:0007669"/>
    <property type="project" value="InterPro"/>
</dbReference>
<proteinExistence type="predicted"/>
<dbReference type="PROSITE" id="PS00236">
    <property type="entry name" value="NEUROTR_ION_CHANNEL"/>
    <property type="match status" value="1"/>
</dbReference>
<dbReference type="Gene3D" id="2.70.170.10">
    <property type="entry name" value="Neurotransmitter-gated ion-channel ligand-binding domain"/>
    <property type="match status" value="1"/>
</dbReference>
<dbReference type="AlphaFoldDB" id="A0A3P7IMU6"/>
<dbReference type="OrthoDB" id="6097796at2759"/>
<name>A0A3P7IMU6_STRVU</name>